<evidence type="ECO:0000256" key="2">
    <source>
        <dbReference type="SAM" id="SignalP"/>
    </source>
</evidence>
<dbReference type="PROSITE" id="PS51257">
    <property type="entry name" value="PROKAR_LIPOPROTEIN"/>
    <property type="match status" value="1"/>
</dbReference>
<dbReference type="EMBL" id="LEPB01000004">
    <property type="protein sequence ID" value="RCA10238.1"/>
    <property type="molecule type" value="Genomic_DNA"/>
</dbReference>
<sequence length="218" mass="23923">MKKFTLLFVFFGLFSLSGCVTSHDESKNQPKDTTSYENHSSTSHTDSGSSPIESTTSSISTSTTDNTETKISTNQSLTTYTDDQIEYARIWLQLGANQEIDTLYIQRIPAGTSIVPSISNSAVFPEDVIQLSGGRKIDGSVTYGSNHNGTIHLYDVPTNLYWEFTSAGTPEATLQDESQKVLTTKLVSVDTGDTSQVIKLINLEKYTGDIDLSRIKNK</sequence>
<dbReference type="GeneID" id="69498343"/>
<reference evidence="3 4" key="1">
    <citation type="submission" date="2015-06" db="EMBL/GenBank/DDBJ databases">
        <title>The Genome Sequence of Enterococcus durans 4EA1.</title>
        <authorList>
            <consortium name="The Broad Institute Genomics Platform"/>
            <consortium name="The Broad Institute Genome Sequencing Center for Infectious Disease"/>
            <person name="Earl A.M."/>
            <person name="Van Tyne D."/>
            <person name="Lebreton F."/>
            <person name="Saavedra J.T."/>
            <person name="Gilmore M.S."/>
            <person name="Manson Mcguire A."/>
            <person name="Clock S."/>
            <person name="Crupain M."/>
            <person name="Rangan U."/>
            <person name="Young S."/>
            <person name="Abouelleil A."/>
            <person name="Cao P."/>
            <person name="Chapman S.B."/>
            <person name="Griggs A."/>
            <person name="Priest M."/>
            <person name="Shea T."/>
            <person name="Wortman J."/>
            <person name="Nusbaum C."/>
            <person name="Birren B."/>
        </authorList>
    </citation>
    <scope>NUCLEOTIDE SEQUENCE [LARGE SCALE GENOMIC DNA]</scope>
    <source>
        <strain evidence="3 4">4EA1</strain>
    </source>
</reference>
<gene>
    <name evidence="3" type="ORF">EA71_00988</name>
</gene>
<feature type="region of interest" description="Disordered" evidence="1">
    <location>
        <begin position="21"/>
        <end position="70"/>
    </location>
</feature>
<accession>A0A367CCP7</accession>
<feature type="compositionally biased region" description="Low complexity" evidence="1">
    <location>
        <begin position="39"/>
        <end position="70"/>
    </location>
</feature>
<evidence type="ECO:0000313" key="3">
    <source>
        <dbReference type="EMBL" id="RCA10238.1"/>
    </source>
</evidence>
<feature type="signal peptide" evidence="2">
    <location>
        <begin position="1"/>
        <end position="22"/>
    </location>
</feature>
<dbReference type="RefSeq" id="WP_231436839.1">
    <property type="nucleotide sequence ID" value="NZ_CAXUDG010000011.1"/>
</dbReference>
<keyword evidence="2" id="KW-0732">Signal</keyword>
<comment type="caution">
    <text evidence="3">The sequence shown here is derived from an EMBL/GenBank/DDBJ whole genome shotgun (WGS) entry which is preliminary data.</text>
</comment>
<dbReference type="AlphaFoldDB" id="A0A367CCP7"/>
<protein>
    <submittedName>
        <fullName evidence="3">Uncharacterized protein</fullName>
    </submittedName>
</protein>
<evidence type="ECO:0000256" key="1">
    <source>
        <dbReference type="SAM" id="MobiDB-lite"/>
    </source>
</evidence>
<evidence type="ECO:0000313" key="4">
    <source>
        <dbReference type="Proteomes" id="UP000252797"/>
    </source>
</evidence>
<name>A0A367CCP7_9ENTE</name>
<organism evidence="3 4">
    <name type="scientific">Enterococcus durans</name>
    <dbReference type="NCBI Taxonomy" id="53345"/>
    <lineage>
        <taxon>Bacteria</taxon>
        <taxon>Bacillati</taxon>
        <taxon>Bacillota</taxon>
        <taxon>Bacilli</taxon>
        <taxon>Lactobacillales</taxon>
        <taxon>Enterococcaceae</taxon>
        <taxon>Enterococcus</taxon>
    </lineage>
</organism>
<dbReference type="Proteomes" id="UP000252797">
    <property type="component" value="Unassembled WGS sequence"/>
</dbReference>
<feature type="chain" id="PRO_5043938182" evidence="2">
    <location>
        <begin position="23"/>
        <end position="218"/>
    </location>
</feature>
<proteinExistence type="predicted"/>